<dbReference type="Proteomes" id="UP000190389">
    <property type="component" value="Unassembled WGS sequence"/>
</dbReference>
<dbReference type="AlphaFoldDB" id="A0A1T4L0G8"/>
<reference evidence="2" key="1">
    <citation type="submission" date="2017-02" db="EMBL/GenBank/DDBJ databases">
        <authorList>
            <person name="Varghese N."/>
            <person name="Submissions S."/>
        </authorList>
    </citation>
    <scope>NUCLEOTIDE SEQUENCE [LARGE SCALE GENOMIC DNA]</scope>
    <source>
        <strain evidence="2">ATCC 27862</strain>
    </source>
</reference>
<dbReference type="RefSeq" id="WP_078747009.1">
    <property type="nucleotide sequence ID" value="NZ_CP137850.1"/>
</dbReference>
<protein>
    <recommendedName>
        <fullName evidence="3">Lipoprotein</fullName>
    </recommendedName>
</protein>
<accession>A0A1T4L0G8</accession>
<sequence>MRNKKLLLTFLIITSITLPLISSSCYKSNVNDGKPAVINENELKKQKRRTIKIIKEKIKDAIIKNDDQASEEIVNLFSKYKNDDNYLLNQNFVNELKSIIISQYNEFPSAIKKFEIRPLDITELKISSKFHNPLVPISKNMIVDNFEQFSSLYYIYSINRAKNDSTTNQHNFKFTDDITRLLDFSSNNFIDNLNNLYSFYSLILYLSTYMYARVSDKPLFTDTRDIVPNPNDPSTWLWIFDSDTIWQWYIIKNAPEFETPYITGINDINIPSEYLKFDLLSINLFERKSILTINNDNKSKLNDIIKSMYWTLYEMRSGTYNFNIPNYDLTSLIKNNELKTNLFDAYNFIKQNNHELLNYFQVYQIEDILCATLNNSNDLKLKYMYNFKTILIYTNWLIDYISHNDSYFAESLNKAVANIWMNFSNIDLGISSIDKYFEKFHSEQKQKVLSLLNKIKNHVSDVVEQLNK</sequence>
<gene>
    <name evidence="1" type="ORF">SAMN02745154_00263</name>
</gene>
<dbReference type="PROSITE" id="PS51257">
    <property type="entry name" value="PROKAR_LIPOPROTEIN"/>
    <property type="match status" value="1"/>
</dbReference>
<proteinExistence type="predicted"/>
<keyword evidence="2" id="KW-1185">Reference proteome</keyword>
<evidence type="ECO:0000313" key="1">
    <source>
        <dbReference type="EMBL" id="SJZ48030.1"/>
    </source>
</evidence>
<dbReference type="EMBL" id="FUXF01000006">
    <property type="protein sequence ID" value="SJZ48030.1"/>
    <property type="molecule type" value="Genomic_DNA"/>
</dbReference>
<name>A0A1T4L0G8_9BACT</name>
<dbReference type="STRING" id="171291.SAMN02745154_00263"/>
<organism evidence="1 2">
    <name type="scientific">Mycoplasmopsis verecunda</name>
    <dbReference type="NCBI Taxonomy" id="171291"/>
    <lineage>
        <taxon>Bacteria</taxon>
        <taxon>Bacillati</taxon>
        <taxon>Mycoplasmatota</taxon>
        <taxon>Mycoplasmoidales</taxon>
        <taxon>Metamycoplasmataceae</taxon>
        <taxon>Mycoplasmopsis</taxon>
    </lineage>
</organism>
<evidence type="ECO:0000313" key="2">
    <source>
        <dbReference type="Proteomes" id="UP000190389"/>
    </source>
</evidence>
<evidence type="ECO:0008006" key="3">
    <source>
        <dbReference type="Google" id="ProtNLM"/>
    </source>
</evidence>